<reference evidence="1 2" key="1">
    <citation type="submission" date="2014-07" db="EMBL/GenBank/DDBJ databases">
        <authorList>
            <person name="Zhang J.E."/>
            <person name="Yang H."/>
            <person name="Guo J."/>
            <person name="Deng Z."/>
            <person name="Luo H."/>
            <person name="Luo M."/>
            <person name="Zhao B."/>
        </authorList>
    </citation>
    <scope>NUCLEOTIDE SEQUENCE [LARGE SCALE GENOMIC DNA]</scope>
    <source>
        <strain evidence="1 2">1CP</strain>
    </source>
</reference>
<evidence type="ECO:0000313" key="2">
    <source>
        <dbReference type="Proteomes" id="UP000186108"/>
    </source>
</evidence>
<dbReference type="Proteomes" id="UP000186108">
    <property type="component" value="Chromosome"/>
</dbReference>
<protein>
    <submittedName>
        <fullName evidence="1">Uncharacterized protein</fullName>
    </submittedName>
</protein>
<dbReference type="EMBL" id="CP009111">
    <property type="protein sequence ID" value="ANS28535.1"/>
    <property type="molecule type" value="Genomic_DNA"/>
</dbReference>
<evidence type="ECO:0000313" key="1">
    <source>
        <dbReference type="EMBL" id="ANS28535.1"/>
    </source>
</evidence>
<dbReference type="RefSeq" id="WP_182624870.1">
    <property type="nucleotide sequence ID" value="NZ_CP009111.1"/>
</dbReference>
<organism evidence="1 2">
    <name type="scientific">Rhodococcus opacus</name>
    <name type="common">Nocardia opaca</name>
    <dbReference type="NCBI Taxonomy" id="37919"/>
    <lineage>
        <taxon>Bacteria</taxon>
        <taxon>Bacillati</taxon>
        <taxon>Actinomycetota</taxon>
        <taxon>Actinomycetes</taxon>
        <taxon>Mycobacteriales</taxon>
        <taxon>Nocardiaceae</taxon>
        <taxon>Rhodococcus</taxon>
    </lineage>
</organism>
<dbReference type="AlphaFoldDB" id="A0A1B1K7E7"/>
<sequence length="126" mass="12942">MRNAIVVAARATAAVVSGLAFTAIIGSGTAQADPQDCVIQQDAFSATATCHDTDAPAGREYALIVDCWGLHGIPNAFPLYAIGPFSQSSPSFVPTGQATGACSTNWGAPSLNAGVITNARVEIYRQ</sequence>
<gene>
    <name evidence="1" type="ORF">R1CP_19265</name>
</gene>
<proteinExistence type="predicted"/>
<accession>A0A1B1K7E7</accession>
<name>A0A1B1K7E7_RHOOP</name>
<dbReference type="PATRIC" id="fig|37919.13.peg.4015"/>